<dbReference type="PANTHER" id="PTHR38773">
    <property type="entry name" value="PROTEIN SPRT"/>
    <property type="match status" value="1"/>
</dbReference>
<gene>
    <name evidence="7" type="primary">sprT</name>
    <name evidence="9" type="ORF">SAMN02745132_00365</name>
</gene>
<dbReference type="PANTHER" id="PTHR38773:SF1">
    <property type="entry name" value="PROTEIN SPRT"/>
    <property type="match status" value="1"/>
</dbReference>
<evidence type="ECO:0000256" key="7">
    <source>
        <dbReference type="HAMAP-Rule" id="MF_00746"/>
    </source>
</evidence>
<evidence type="ECO:0000259" key="8">
    <source>
        <dbReference type="SMART" id="SM00731"/>
    </source>
</evidence>
<dbReference type="Proteomes" id="UP000190162">
    <property type="component" value="Unassembled WGS sequence"/>
</dbReference>
<organism evidence="9 10">
    <name type="scientific">Enterovibrio nigricans DSM 22720</name>
    <dbReference type="NCBI Taxonomy" id="1121868"/>
    <lineage>
        <taxon>Bacteria</taxon>
        <taxon>Pseudomonadati</taxon>
        <taxon>Pseudomonadota</taxon>
        <taxon>Gammaproteobacteria</taxon>
        <taxon>Vibrionales</taxon>
        <taxon>Vibrionaceae</taxon>
        <taxon>Enterovibrio</taxon>
    </lineage>
</organism>
<evidence type="ECO:0000256" key="5">
    <source>
        <dbReference type="ARBA" id="ARBA00022723"/>
    </source>
</evidence>
<feature type="active site" evidence="7">
    <location>
        <position position="121"/>
    </location>
</feature>
<dbReference type="GO" id="GO:0005737">
    <property type="term" value="C:cytoplasm"/>
    <property type="evidence" value="ECO:0007669"/>
    <property type="project" value="UniProtKB-SubCell"/>
</dbReference>
<feature type="binding site" evidence="7">
    <location>
        <position position="120"/>
    </location>
    <ligand>
        <name>Zn(2+)</name>
        <dbReference type="ChEBI" id="CHEBI:29105"/>
    </ligand>
</feature>
<dbReference type="Pfam" id="PF17283">
    <property type="entry name" value="Zn_ribbon_SprT"/>
    <property type="match status" value="1"/>
</dbReference>
<evidence type="ECO:0000256" key="3">
    <source>
        <dbReference type="ARBA" id="ARBA00020082"/>
    </source>
</evidence>
<comment type="similarity">
    <text evidence="2 7">Belongs to the SprT family.</text>
</comment>
<dbReference type="AlphaFoldDB" id="A0A1T4TYP8"/>
<evidence type="ECO:0000313" key="10">
    <source>
        <dbReference type="Proteomes" id="UP000190162"/>
    </source>
</evidence>
<dbReference type="NCBIfam" id="NF003421">
    <property type="entry name" value="PRK04860.1"/>
    <property type="match status" value="1"/>
</dbReference>
<sequence length="211" mass="24200">MGKDRQSGSTTRFCSNQISKSNIQKGSSGFPFSFLFPTLMALSQSLKTMNELHYRITQRVSECIAIANQQLGCDMPVPAIRFDIRGKTAGMALLQRWVLRFNPVLLEENSDAFFREVVPHEVAHLIVFARFGKVKPHGKEWQAVMLRVFGIQPQTTHSFDVSSVEGKTFTYQCACDHMQLSVRRHNKVQRQQAQYICRRCKHPLTFTQTMQ</sequence>
<evidence type="ECO:0000256" key="6">
    <source>
        <dbReference type="ARBA" id="ARBA00022833"/>
    </source>
</evidence>
<dbReference type="Pfam" id="PF10263">
    <property type="entry name" value="SprT-like"/>
    <property type="match status" value="1"/>
</dbReference>
<evidence type="ECO:0000256" key="1">
    <source>
        <dbReference type="ARBA" id="ARBA00004496"/>
    </source>
</evidence>
<reference evidence="10" key="1">
    <citation type="submission" date="2017-02" db="EMBL/GenBank/DDBJ databases">
        <authorList>
            <person name="Varghese N."/>
            <person name="Submissions S."/>
        </authorList>
    </citation>
    <scope>NUCLEOTIDE SEQUENCE [LARGE SCALE GENOMIC DNA]</scope>
    <source>
        <strain evidence="10">DSM 22720</strain>
    </source>
</reference>
<feature type="binding site" evidence="7">
    <location>
        <position position="124"/>
    </location>
    <ligand>
        <name>Zn(2+)</name>
        <dbReference type="ChEBI" id="CHEBI:29105"/>
    </ligand>
</feature>
<keyword evidence="4 7" id="KW-0963">Cytoplasm</keyword>
<dbReference type="GO" id="GO:0008270">
    <property type="term" value="F:zinc ion binding"/>
    <property type="evidence" value="ECO:0007669"/>
    <property type="project" value="UniProtKB-UniRule"/>
</dbReference>
<evidence type="ECO:0000256" key="2">
    <source>
        <dbReference type="ARBA" id="ARBA00006591"/>
    </source>
</evidence>
<dbReference type="EMBL" id="FUXU01000003">
    <property type="protein sequence ID" value="SKA45575.1"/>
    <property type="molecule type" value="Genomic_DNA"/>
</dbReference>
<comment type="cofactor">
    <cofactor evidence="7">
        <name>Zn(2+)</name>
        <dbReference type="ChEBI" id="CHEBI:29105"/>
    </cofactor>
    <text evidence="7">Binds 1 zinc ion.</text>
</comment>
<accession>A0A1T4TYP8</accession>
<dbReference type="GO" id="GO:0006950">
    <property type="term" value="P:response to stress"/>
    <property type="evidence" value="ECO:0007669"/>
    <property type="project" value="UniProtKB-ARBA"/>
</dbReference>
<keyword evidence="6 7" id="KW-0862">Zinc</keyword>
<feature type="domain" description="SprT-like" evidence="8">
    <location>
        <begin position="58"/>
        <end position="207"/>
    </location>
</feature>
<evidence type="ECO:0000256" key="4">
    <source>
        <dbReference type="ARBA" id="ARBA00022490"/>
    </source>
</evidence>
<dbReference type="SMART" id="SM00731">
    <property type="entry name" value="SprT"/>
    <property type="match status" value="1"/>
</dbReference>
<proteinExistence type="inferred from homology"/>
<dbReference type="HAMAP" id="MF_00746">
    <property type="entry name" value="SprT"/>
    <property type="match status" value="1"/>
</dbReference>
<keyword evidence="5 7" id="KW-0479">Metal-binding</keyword>
<protein>
    <recommendedName>
        <fullName evidence="3 7">Protein SprT</fullName>
    </recommendedName>
</protein>
<name>A0A1T4TYP8_9GAMM</name>
<dbReference type="InterPro" id="IPR035240">
    <property type="entry name" value="SprT_Zn_ribbon"/>
</dbReference>
<dbReference type="InterPro" id="IPR023483">
    <property type="entry name" value="Uncharacterised_SprT"/>
</dbReference>
<comment type="subcellular location">
    <subcellularLocation>
        <location evidence="1 7">Cytoplasm</location>
    </subcellularLocation>
</comment>
<dbReference type="InterPro" id="IPR006640">
    <property type="entry name" value="SprT-like_domain"/>
</dbReference>
<keyword evidence="10" id="KW-1185">Reference proteome</keyword>
<evidence type="ECO:0000313" key="9">
    <source>
        <dbReference type="EMBL" id="SKA45575.1"/>
    </source>
</evidence>